<dbReference type="EMBL" id="CP000448">
    <property type="protein sequence ID" value="ABI67543.1"/>
    <property type="molecule type" value="Genomic_DNA"/>
</dbReference>
<evidence type="ECO:0008006" key="4">
    <source>
        <dbReference type="Google" id="ProtNLM"/>
    </source>
</evidence>
<dbReference type="GO" id="GO:0044780">
    <property type="term" value="P:bacterial-type flagellum assembly"/>
    <property type="evidence" value="ECO:0007669"/>
    <property type="project" value="InterPro"/>
</dbReference>
<proteinExistence type="predicted"/>
<dbReference type="KEGG" id="swo:Swol_0191"/>
<dbReference type="SUPFAM" id="SSF140566">
    <property type="entry name" value="FlgN-like"/>
    <property type="match status" value="1"/>
</dbReference>
<dbReference type="RefSeq" id="WP_011639652.1">
    <property type="nucleotide sequence ID" value="NC_008346.1"/>
</dbReference>
<dbReference type="Pfam" id="PF05130">
    <property type="entry name" value="FlgN"/>
    <property type="match status" value="1"/>
</dbReference>
<reference evidence="3" key="1">
    <citation type="journal article" date="2010" name="Environ. Microbiol.">
        <title>The genome of Syntrophomonas wolfei: new insights into syntrophic metabolism and biohydrogen production.</title>
        <authorList>
            <person name="Sieber J.R."/>
            <person name="Sims D.R."/>
            <person name="Han C."/>
            <person name="Kim E."/>
            <person name="Lykidis A."/>
            <person name="Lapidus A.L."/>
            <person name="McDonnald E."/>
            <person name="Rohlin L."/>
            <person name="Culley D.E."/>
            <person name="Gunsalus R."/>
            <person name="McInerney M.J."/>
        </authorList>
    </citation>
    <scope>NUCLEOTIDE SEQUENCE [LARGE SCALE GENOMIC DNA]</scope>
    <source>
        <strain evidence="3">DSM 2245B / Goettingen</strain>
    </source>
</reference>
<dbReference type="AlphaFoldDB" id="Q0B0G1"/>
<dbReference type="HOGENOM" id="CLU_1569904_0_0_9"/>
<evidence type="ECO:0000313" key="2">
    <source>
        <dbReference type="EMBL" id="ABI67543.1"/>
    </source>
</evidence>
<dbReference type="Proteomes" id="UP000001968">
    <property type="component" value="Chromosome"/>
</dbReference>
<keyword evidence="1" id="KW-1005">Bacterial flagellum biogenesis</keyword>
<dbReference type="Gene3D" id="1.20.58.300">
    <property type="entry name" value="FlgN-like"/>
    <property type="match status" value="1"/>
</dbReference>
<sequence>MEKLLQDFIETIAKQNQVLERLAALGQEKQELIIAGKVRELDSLIQKEGITVSNLDKMEGARFKLQENLAVQLGFKAEEFSAKKLLAWVREGCPELYPALEEVINQLDYCLIRLKAINSHNHELIDQSLVFIGEIQSLFNGDVAGIYSDKGLQSDEFESRPRLNLLDKKI</sequence>
<keyword evidence="3" id="KW-1185">Reference proteome</keyword>
<organism evidence="2 3">
    <name type="scientific">Syntrophomonas wolfei subsp. wolfei (strain DSM 2245B / Goettingen)</name>
    <dbReference type="NCBI Taxonomy" id="335541"/>
    <lineage>
        <taxon>Bacteria</taxon>
        <taxon>Bacillati</taxon>
        <taxon>Bacillota</taxon>
        <taxon>Clostridia</taxon>
        <taxon>Eubacteriales</taxon>
        <taxon>Syntrophomonadaceae</taxon>
        <taxon>Syntrophomonas</taxon>
    </lineage>
</organism>
<dbReference type="InterPro" id="IPR036679">
    <property type="entry name" value="FlgN-like_sf"/>
</dbReference>
<dbReference type="eggNOG" id="ENOG5030043">
    <property type="taxonomic scope" value="Bacteria"/>
</dbReference>
<accession>Q0B0G1</accession>
<name>Q0B0G1_SYNWW</name>
<gene>
    <name evidence="2" type="ordered locus">Swol_0191</name>
</gene>
<evidence type="ECO:0000256" key="1">
    <source>
        <dbReference type="ARBA" id="ARBA00022795"/>
    </source>
</evidence>
<dbReference type="STRING" id="335541.Swol_0191"/>
<evidence type="ECO:0000313" key="3">
    <source>
        <dbReference type="Proteomes" id="UP000001968"/>
    </source>
</evidence>
<dbReference type="InterPro" id="IPR007809">
    <property type="entry name" value="FlgN-like"/>
</dbReference>
<protein>
    <recommendedName>
        <fullName evidence="4">FlgN protein</fullName>
    </recommendedName>
</protein>